<sequence>MEDCEITNLHNTGETLKASSKTKRQQKRIAALVYDGLCLFEFGCVAEVFGLARPELGEDWLRHGYRFDTFSFDGNSVNTQYHAQIQPSLQADEWHELDTLIIPGWCGAEQPVPQALIAIIQQAHNAGIRLVSICSGVFVLAAAGVLDGKMATTHWRYAEILRAKYPKITVNTDVLYVDNGSVLTSAGSAAGLDLCLHLVRQDYGQQVANTIARRLVIPPVREGSQAQFIEQPLARSNRQAITPLLTHLQANLIKAHTNAELADFMHMSERSLLRHFKAATGTTPAEWLIEQRLQLAKTLLEESQFSLDAVAEQSGLGTAMTLRHHFRHRLNISPSAYRKRFSIQLDKTIS</sequence>
<dbReference type="PANTHER" id="PTHR43130:SF3">
    <property type="entry name" value="HTH-TYPE TRANSCRIPTIONAL REGULATOR RV1931C"/>
    <property type="match status" value="1"/>
</dbReference>
<evidence type="ECO:0000256" key="1">
    <source>
        <dbReference type="ARBA" id="ARBA00023015"/>
    </source>
</evidence>
<dbReference type="PROSITE" id="PS00041">
    <property type="entry name" value="HTH_ARAC_FAMILY_1"/>
    <property type="match status" value="1"/>
</dbReference>
<gene>
    <name evidence="5" type="primary">ftrA</name>
    <name evidence="5" type="ORF">DXX92_02090</name>
</gene>
<dbReference type="PANTHER" id="PTHR43130">
    <property type="entry name" value="ARAC-FAMILY TRANSCRIPTIONAL REGULATOR"/>
    <property type="match status" value="1"/>
</dbReference>
<name>A0A3E0UBL6_9GAMM</name>
<feature type="domain" description="HTH araC/xylS-type" evidence="4">
    <location>
        <begin position="242"/>
        <end position="340"/>
    </location>
</feature>
<dbReference type="SUPFAM" id="SSF46689">
    <property type="entry name" value="Homeodomain-like"/>
    <property type="match status" value="2"/>
</dbReference>
<dbReference type="InterPro" id="IPR002818">
    <property type="entry name" value="DJ-1/PfpI"/>
</dbReference>
<dbReference type="Pfam" id="PF12833">
    <property type="entry name" value="HTH_18"/>
    <property type="match status" value="1"/>
</dbReference>
<dbReference type="Pfam" id="PF01965">
    <property type="entry name" value="DJ-1_PfpI"/>
    <property type="match status" value="1"/>
</dbReference>
<evidence type="ECO:0000256" key="3">
    <source>
        <dbReference type="ARBA" id="ARBA00023163"/>
    </source>
</evidence>
<dbReference type="InterPro" id="IPR018060">
    <property type="entry name" value="HTH_AraC"/>
</dbReference>
<dbReference type="AlphaFoldDB" id="A0A3E0UBL6"/>
<keyword evidence="2" id="KW-0238">DNA-binding</keyword>
<dbReference type="NCBIfam" id="NF006902">
    <property type="entry name" value="PRK09393.1"/>
    <property type="match status" value="1"/>
</dbReference>
<evidence type="ECO:0000256" key="2">
    <source>
        <dbReference type="ARBA" id="ARBA00023125"/>
    </source>
</evidence>
<dbReference type="OrthoDB" id="9803764at2"/>
<dbReference type="CDD" id="cd03137">
    <property type="entry name" value="GATase1_AraC_1"/>
    <property type="match status" value="1"/>
</dbReference>
<evidence type="ECO:0000313" key="6">
    <source>
        <dbReference type="Proteomes" id="UP000256999"/>
    </source>
</evidence>
<dbReference type="Gene3D" id="3.40.50.880">
    <property type="match status" value="1"/>
</dbReference>
<dbReference type="SUPFAM" id="SSF52317">
    <property type="entry name" value="Class I glutamine amidotransferase-like"/>
    <property type="match status" value="1"/>
</dbReference>
<dbReference type="SMART" id="SM00342">
    <property type="entry name" value="HTH_ARAC"/>
    <property type="match status" value="1"/>
</dbReference>
<comment type="caution">
    <text evidence="5">The sequence shown here is derived from an EMBL/GenBank/DDBJ whole genome shotgun (WGS) entry which is preliminary data.</text>
</comment>
<keyword evidence="1" id="KW-0805">Transcription regulation</keyword>
<dbReference type="InterPro" id="IPR029062">
    <property type="entry name" value="Class_I_gatase-like"/>
</dbReference>
<dbReference type="RefSeq" id="WP_115998907.1">
    <property type="nucleotide sequence ID" value="NZ_QUOV01000001.1"/>
</dbReference>
<evidence type="ECO:0000313" key="5">
    <source>
        <dbReference type="EMBL" id="REL34230.1"/>
    </source>
</evidence>
<organism evidence="5 6">
    <name type="scientific">Thalassotalea euphylliae</name>
    <dbReference type="NCBI Taxonomy" id="1655234"/>
    <lineage>
        <taxon>Bacteria</taxon>
        <taxon>Pseudomonadati</taxon>
        <taxon>Pseudomonadota</taxon>
        <taxon>Gammaproteobacteria</taxon>
        <taxon>Alteromonadales</taxon>
        <taxon>Colwelliaceae</taxon>
        <taxon>Thalassotalea</taxon>
    </lineage>
</organism>
<reference evidence="5 6" key="1">
    <citation type="submission" date="2018-08" db="EMBL/GenBank/DDBJ databases">
        <title>Thalassotalea euphylliae genome.</title>
        <authorList>
            <person name="Summers S."/>
            <person name="Rice S.A."/>
            <person name="Freckelton M.L."/>
            <person name="Nedved B.T."/>
            <person name="Hadfield M.G."/>
        </authorList>
    </citation>
    <scope>NUCLEOTIDE SEQUENCE [LARGE SCALE GENOMIC DNA]</scope>
    <source>
        <strain evidence="5 6">H2</strain>
    </source>
</reference>
<dbReference type="InterPro" id="IPR009057">
    <property type="entry name" value="Homeodomain-like_sf"/>
</dbReference>
<dbReference type="GO" id="GO:0003700">
    <property type="term" value="F:DNA-binding transcription factor activity"/>
    <property type="evidence" value="ECO:0007669"/>
    <property type="project" value="InterPro"/>
</dbReference>
<dbReference type="GO" id="GO:0043565">
    <property type="term" value="F:sequence-specific DNA binding"/>
    <property type="evidence" value="ECO:0007669"/>
    <property type="project" value="InterPro"/>
</dbReference>
<dbReference type="Gene3D" id="1.10.10.60">
    <property type="entry name" value="Homeodomain-like"/>
    <property type="match status" value="1"/>
</dbReference>
<keyword evidence="3" id="KW-0804">Transcription</keyword>
<accession>A0A3E0UBL6</accession>
<dbReference type="InterPro" id="IPR052158">
    <property type="entry name" value="INH-QAR"/>
</dbReference>
<dbReference type="PROSITE" id="PS01124">
    <property type="entry name" value="HTH_ARAC_FAMILY_2"/>
    <property type="match status" value="1"/>
</dbReference>
<dbReference type="Proteomes" id="UP000256999">
    <property type="component" value="Unassembled WGS sequence"/>
</dbReference>
<dbReference type="InterPro" id="IPR018062">
    <property type="entry name" value="HTH_AraC-typ_CS"/>
</dbReference>
<proteinExistence type="predicted"/>
<dbReference type="EMBL" id="QUOV01000001">
    <property type="protein sequence ID" value="REL34230.1"/>
    <property type="molecule type" value="Genomic_DNA"/>
</dbReference>
<evidence type="ECO:0000259" key="4">
    <source>
        <dbReference type="PROSITE" id="PS01124"/>
    </source>
</evidence>
<protein>
    <submittedName>
        <fullName evidence="5">Transcriptional regulator FtrA</fullName>
    </submittedName>
</protein>